<keyword evidence="6" id="KW-0175">Coiled coil</keyword>
<name>A0A1I2B059_9BACL</name>
<organism evidence="9 10">
    <name type="scientific">Paenibacillus algorifonticola</name>
    <dbReference type="NCBI Taxonomy" id="684063"/>
    <lineage>
        <taxon>Bacteria</taxon>
        <taxon>Bacillati</taxon>
        <taxon>Bacillota</taxon>
        <taxon>Bacilli</taxon>
        <taxon>Bacillales</taxon>
        <taxon>Paenibacillaceae</taxon>
        <taxon>Paenibacillus</taxon>
    </lineage>
</organism>
<keyword evidence="7" id="KW-1133">Transmembrane helix</keyword>
<evidence type="ECO:0000256" key="6">
    <source>
        <dbReference type="SAM" id="Coils"/>
    </source>
</evidence>
<evidence type="ECO:0000256" key="1">
    <source>
        <dbReference type="ARBA" id="ARBA00009369"/>
    </source>
</evidence>
<dbReference type="Proteomes" id="UP000183410">
    <property type="component" value="Unassembled WGS sequence"/>
</dbReference>
<dbReference type="Gene3D" id="2.40.10.350">
    <property type="entry name" value="Rod shape-determining protein MreC, domain 2"/>
    <property type="match status" value="1"/>
</dbReference>
<sequence length="293" mass="32867">MIELFKLFRNKRMFMLMFGFILFIVVIGFSLSDRKELSMPEKFIGDSVGFVQQWFYVPAASIAGFFEDIGKLRTIYEENEYLRLTAAAYARDKIGYNFLQEENERLQKELNFTEQQKKINKYNYRIAHVIAIDNNPYSKTLEINLGSLNGIKQDMAVTTIDGIIGIVSQVRPNTATVMPITELDDKSPTSNAIAATILGKSDSFGMVTSYDDETERLIMTRIGENDKMIVDDLVVTSGSDSVYPRGLVIGTVETKEVGNFGLTYTASIKMAANLNQLKEVFVVEVSASEDAGK</sequence>
<comment type="similarity">
    <text evidence="1 5">Belongs to the MreC family.</text>
</comment>
<feature type="coiled-coil region" evidence="6">
    <location>
        <begin position="89"/>
        <end position="116"/>
    </location>
</feature>
<evidence type="ECO:0000256" key="2">
    <source>
        <dbReference type="ARBA" id="ARBA00013855"/>
    </source>
</evidence>
<evidence type="ECO:0000256" key="5">
    <source>
        <dbReference type="PIRNR" id="PIRNR038471"/>
    </source>
</evidence>
<evidence type="ECO:0000259" key="8">
    <source>
        <dbReference type="Pfam" id="PF04085"/>
    </source>
</evidence>
<dbReference type="Pfam" id="PF04085">
    <property type="entry name" value="MreC"/>
    <property type="match status" value="1"/>
</dbReference>
<evidence type="ECO:0000256" key="7">
    <source>
        <dbReference type="SAM" id="Phobius"/>
    </source>
</evidence>
<dbReference type="PANTHER" id="PTHR34138:SF1">
    <property type="entry name" value="CELL SHAPE-DETERMINING PROTEIN MREC"/>
    <property type="match status" value="1"/>
</dbReference>
<dbReference type="Gene3D" id="2.40.10.340">
    <property type="entry name" value="Rod shape-determining protein MreC, domain 1"/>
    <property type="match status" value="1"/>
</dbReference>
<dbReference type="NCBIfam" id="TIGR00219">
    <property type="entry name" value="mreC"/>
    <property type="match status" value="1"/>
</dbReference>
<keyword evidence="3 5" id="KW-0133">Cell shape</keyword>
<dbReference type="GO" id="GO:0008360">
    <property type="term" value="P:regulation of cell shape"/>
    <property type="evidence" value="ECO:0007669"/>
    <property type="project" value="UniProtKB-KW"/>
</dbReference>
<dbReference type="InterPro" id="IPR042175">
    <property type="entry name" value="Cell/Rod_MreC_2"/>
</dbReference>
<comment type="function">
    <text evidence="5">Involved in formation and maintenance of cell shape.</text>
</comment>
<feature type="transmembrane region" description="Helical" evidence="7">
    <location>
        <begin position="12"/>
        <end position="31"/>
    </location>
</feature>
<gene>
    <name evidence="9" type="ORF">SAMN04487969_10371</name>
</gene>
<accession>A0A1I2B059</accession>
<dbReference type="InterPro" id="IPR055342">
    <property type="entry name" value="MreC_beta-barrel_core"/>
</dbReference>
<evidence type="ECO:0000313" key="10">
    <source>
        <dbReference type="Proteomes" id="UP000183410"/>
    </source>
</evidence>
<evidence type="ECO:0000313" key="9">
    <source>
        <dbReference type="EMBL" id="SFE49564.1"/>
    </source>
</evidence>
<dbReference type="AlphaFoldDB" id="A0A1I2B059"/>
<keyword evidence="7" id="KW-0472">Membrane</keyword>
<feature type="domain" description="Rod shape-determining protein MreC beta-barrel core" evidence="8">
    <location>
        <begin position="129"/>
        <end position="284"/>
    </location>
</feature>
<dbReference type="InterPro" id="IPR007221">
    <property type="entry name" value="MreC"/>
</dbReference>
<reference evidence="10" key="1">
    <citation type="submission" date="2016-10" db="EMBL/GenBank/DDBJ databases">
        <authorList>
            <person name="Varghese N."/>
            <person name="Submissions S."/>
        </authorList>
    </citation>
    <scope>NUCLEOTIDE SEQUENCE [LARGE SCALE GENOMIC DNA]</scope>
    <source>
        <strain evidence="10">CGMCC 1.10223</strain>
    </source>
</reference>
<evidence type="ECO:0000256" key="3">
    <source>
        <dbReference type="ARBA" id="ARBA00022960"/>
    </source>
</evidence>
<keyword evidence="10" id="KW-1185">Reference proteome</keyword>
<keyword evidence="7" id="KW-0812">Transmembrane</keyword>
<protein>
    <recommendedName>
        <fullName evidence="2 5">Cell shape-determining protein MreC</fullName>
    </recommendedName>
    <alternativeName>
        <fullName evidence="4 5">Cell shape protein MreC</fullName>
    </alternativeName>
</protein>
<dbReference type="PIRSF" id="PIRSF038471">
    <property type="entry name" value="MreC"/>
    <property type="match status" value="1"/>
</dbReference>
<dbReference type="EMBL" id="FONN01000003">
    <property type="protein sequence ID" value="SFE49564.1"/>
    <property type="molecule type" value="Genomic_DNA"/>
</dbReference>
<dbReference type="GO" id="GO:0005886">
    <property type="term" value="C:plasma membrane"/>
    <property type="evidence" value="ECO:0007669"/>
    <property type="project" value="TreeGrafter"/>
</dbReference>
<proteinExistence type="inferred from homology"/>
<dbReference type="PANTHER" id="PTHR34138">
    <property type="entry name" value="CELL SHAPE-DETERMINING PROTEIN MREC"/>
    <property type="match status" value="1"/>
</dbReference>
<evidence type="ECO:0000256" key="4">
    <source>
        <dbReference type="ARBA" id="ARBA00032089"/>
    </source>
</evidence>
<dbReference type="InterPro" id="IPR042177">
    <property type="entry name" value="Cell/Rod_1"/>
</dbReference>